<dbReference type="Gene3D" id="2.60.120.680">
    <property type="entry name" value="GOLD domain"/>
    <property type="match status" value="1"/>
</dbReference>
<dbReference type="InterPro" id="IPR058960">
    <property type="entry name" value="Ctg-1-like_C"/>
</dbReference>
<dbReference type="Pfam" id="PF00650">
    <property type="entry name" value="CRAL_TRIO"/>
    <property type="match status" value="1"/>
</dbReference>
<dbReference type="GeneID" id="9938778"/>
<dbReference type="OMA" id="HAWFHTL"/>
<dbReference type="AlphaFoldDB" id="A0A1I7VSK5"/>
<dbReference type="InterPro" id="IPR053302">
    <property type="entry name" value="CRAL-TRIO_domain"/>
</dbReference>
<evidence type="ECO:0000313" key="2">
    <source>
        <dbReference type="EMBL" id="EJD76598.1"/>
    </source>
</evidence>
<dbReference type="SUPFAM" id="SSF52087">
    <property type="entry name" value="CRAL/TRIO domain"/>
    <property type="match status" value="1"/>
</dbReference>
<dbReference type="Gene3D" id="3.40.525.10">
    <property type="entry name" value="CRAL-TRIO lipid binding domain"/>
    <property type="match status" value="1"/>
</dbReference>
<evidence type="ECO:0000313" key="4">
    <source>
        <dbReference type="WBParaSite" id="EN70_5787"/>
    </source>
</evidence>
<gene>
    <name evidence="2 4" type="ORF">LOAG_16477</name>
</gene>
<dbReference type="OrthoDB" id="1434354at2759"/>
<dbReference type="SUPFAM" id="SSF101576">
    <property type="entry name" value="Supernatant protein factor (SPF), C-terminal domain"/>
    <property type="match status" value="1"/>
</dbReference>
<accession>A0A1I7VSK5</accession>
<proteinExistence type="predicted"/>
<dbReference type="InterPro" id="IPR036273">
    <property type="entry name" value="CRAL/TRIO_N_dom_sf"/>
</dbReference>
<dbReference type="CDD" id="cd00170">
    <property type="entry name" value="SEC14"/>
    <property type="match status" value="1"/>
</dbReference>
<evidence type="ECO:0000313" key="3">
    <source>
        <dbReference type="Proteomes" id="UP000095285"/>
    </source>
</evidence>
<sequence length="381" mass="43941">MPPCTISEKDKASIEKLREAVKDELTPYYDTDFNLLRWLQGHNYNLNVLIPKLRNHLLLRNSKWDLDNMASKPRNHPLHTYWKAGITGPAVKTPNVIINIEQTGRNDYWGMIQTFSLHEIMLARTQDLEILLRRIMEMEEKTGQQASIMYVMDLTDLKYDKRLLTLMTGPLASISTFMSEHYVEMIHKFALVNAPAFMTSIWTIVKPLLPERTRQKVFIFGSSWKTEIQNVAIPEVLPAYWNDDKIKVFKAEIECAKTLDPQNYYKKKVDERSKVLSVGAGKTGTIDVNAKEGSVIRWCIHADGHFGFTIFYVKDQSCEGSDSLINIYPILPKLPGPTVVPIREEIKCDKTGVYKIWFSNEHAWLHTLNIHYLIDVKPGNE</sequence>
<dbReference type="InterPro" id="IPR036598">
    <property type="entry name" value="GOLD_dom_sf"/>
</dbReference>
<dbReference type="RefSeq" id="XP_020307386.1">
    <property type="nucleotide sequence ID" value="XM_020449129.1"/>
</dbReference>
<reference evidence="4" key="2">
    <citation type="submission" date="2016-11" db="UniProtKB">
        <authorList>
            <consortium name="WormBaseParasite"/>
        </authorList>
    </citation>
    <scope>IDENTIFICATION</scope>
</reference>
<feature type="domain" description="CRAL-TRIO" evidence="1">
    <location>
        <begin position="74"/>
        <end position="249"/>
    </location>
</feature>
<dbReference type="WBParaSite" id="EN70_5787">
    <property type="protein sequence ID" value="EN70_5787"/>
    <property type="gene ID" value="EN70_5787"/>
</dbReference>
<dbReference type="InterPro" id="IPR036865">
    <property type="entry name" value="CRAL-TRIO_dom_sf"/>
</dbReference>
<dbReference type="CTD" id="9938778"/>
<dbReference type="FunCoup" id="A0A1I7VSK5">
    <property type="interactions" value="57"/>
</dbReference>
<dbReference type="SMART" id="SM00516">
    <property type="entry name" value="SEC14"/>
    <property type="match status" value="1"/>
</dbReference>
<dbReference type="EMBL" id="JH712070">
    <property type="protein sequence ID" value="EJD76598.1"/>
    <property type="molecule type" value="Genomic_DNA"/>
</dbReference>
<dbReference type="Pfam" id="PF25883">
    <property type="entry name" value="F28H7_8_C"/>
    <property type="match status" value="1"/>
</dbReference>
<dbReference type="PROSITE" id="PS50191">
    <property type="entry name" value="CRAL_TRIO"/>
    <property type="match status" value="1"/>
</dbReference>
<reference evidence="2 3" key="1">
    <citation type="submission" date="2012-04" db="EMBL/GenBank/DDBJ databases">
        <title>The Genome Sequence of Loa loa.</title>
        <authorList>
            <consortium name="The Broad Institute Genome Sequencing Platform"/>
            <consortium name="Broad Institute Genome Sequencing Center for Infectious Disease"/>
            <person name="Nutman T.B."/>
            <person name="Fink D.L."/>
            <person name="Russ C."/>
            <person name="Young S."/>
            <person name="Zeng Q."/>
            <person name="Gargeya S."/>
            <person name="Alvarado L."/>
            <person name="Berlin A."/>
            <person name="Chapman S.B."/>
            <person name="Chen Z."/>
            <person name="Freedman E."/>
            <person name="Gellesch M."/>
            <person name="Goldberg J."/>
            <person name="Griggs A."/>
            <person name="Gujja S."/>
            <person name="Heilman E.R."/>
            <person name="Heiman D."/>
            <person name="Howarth C."/>
            <person name="Mehta T."/>
            <person name="Neiman D."/>
            <person name="Pearson M."/>
            <person name="Roberts A."/>
            <person name="Saif S."/>
            <person name="Shea T."/>
            <person name="Shenoy N."/>
            <person name="Sisk P."/>
            <person name="Stolte C."/>
            <person name="Sykes S."/>
            <person name="White J."/>
            <person name="Yandava C."/>
            <person name="Haas B."/>
            <person name="Henn M.R."/>
            <person name="Nusbaum C."/>
            <person name="Birren B."/>
        </authorList>
    </citation>
    <scope>NUCLEOTIDE SEQUENCE [LARGE SCALE GENOMIC DNA]</scope>
</reference>
<dbReference type="eggNOG" id="KOG1471">
    <property type="taxonomic scope" value="Eukaryota"/>
</dbReference>
<name>A0A1I7VSK5_LOALO</name>
<dbReference type="PANTHER" id="PTHR47159:SF3">
    <property type="entry name" value="CRAL-TRIO DOMAIN-CONTAINING PROTEIN"/>
    <property type="match status" value="1"/>
</dbReference>
<protein>
    <submittedName>
        <fullName evidence="4">CRAL-TRIO domain-containing protein</fullName>
    </submittedName>
</protein>
<dbReference type="PANTHER" id="PTHR47159">
    <property type="entry name" value="PROTEIN CBG07705-RELATED"/>
    <property type="match status" value="1"/>
</dbReference>
<dbReference type="InParanoid" id="A0A1I7VSK5"/>
<dbReference type="KEGG" id="loa:LOAG_16477"/>
<keyword evidence="3" id="KW-1185">Reference proteome</keyword>
<dbReference type="InterPro" id="IPR001251">
    <property type="entry name" value="CRAL-TRIO_dom"/>
</dbReference>
<dbReference type="Proteomes" id="UP000095285">
    <property type="component" value="Unassembled WGS sequence"/>
</dbReference>
<organism evidence="3 4">
    <name type="scientific">Loa loa</name>
    <name type="common">Eye worm</name>
    <name type="synonym">Filaria loa</name>
    <dbReference type="NCBI Taxonomy" id="7209"/>
    <lineage>
        <taxon>Eukaryota</taxon>
        <taxon>Metazoa</taxon>
        <taxon>Ecdysozoa</taxon>
        <taxon>Nematoda</taxon>
        <taxon>Chromadorea</taxon>
        <taxon>Rhabditida</taxon>
        <taxon>Spirurina</taxon>
        <taxon>Spiruromorpha</taxon>
        <taxon>Filarioidea</taxon>
        <taxon>Onchocercidae</taxon>
        <taxon>Loa</taxon>
    </lineage>
</organism>
<accession>A0A1S0UMI0</accession>
<evidence type="ECO:0000259" key="1">
    <source>
        <dbReference type="PROSITE" id="PS50191"/>
    </source>
</evidence>
<dbReference type="SUPFAM" id="SSF46938">
    <property type="entry name" value="CRAL/TRIO N-terminal domain"/>
    <property type="match status" value="1"/>
</dbReference>